<evidence type="ECO:0000313" key="2">
    <source>
        <dbReference type="EMBL" id="AIQ90489.1"/>
    </source>
</evidence>
<gene>
    <name evidence="2" type="ORF">MOC_2734</name>
</gene>
<proteinExistence type="predicted"/>
<dbReference type="AlphaFoldDB" id="A0A089Q7F9"/>
<evidence type="ECO:0000313" key="3">
    <source>
        <dbReference type="Proteomes" id="UP000029492"/>
    </source>
</evidence>
<dbReference type="STRING" id="693986.MOC_2734"/>
<dbReference type="Proteomes" id="UP000029492">
    <property type="component" value="Chromosome"/>
</dbReference>
<dbReference type="EMBL" id="CP003811">
    <property type="protein sequence ID" value="AIQ90489.1"/>
    <property type="molecule type" value="Genomic_DNA"/>
</dbReference>
<keyword evidence="3" id="KW-1185">Reference proteome</keyword>
<evidence type="ECO:0000256" key="1">
    <source>
        <dbReference type="SAM" id="MobiDB-lite"/>
    </source>
</evidence>
<sequence>MVLAGGIAGSSAAFSRQEPIPGQLWRRDGRTFAAGTPSSVTTASASPG</sequence>
<dbReference type="KEGG" id="mor:MOC_2734"/>
<dbReference type="HOGENOM" id="CLU_3154770_0_0_5"/>
<feature type="region of interest" description="Disordered" evidence="1">
    <location>
        <begin position="1"/>
        <end position="23"/>
    </location>
</feature>
<reference evidence="2 3" key="1">
    <citation type="journal article" date="2014" name="PLoS ONE">
        <title>Genome Information of Methylobacterium oryzae, a Plant-Probiotic Methylotroph in the Phyllosphere.</title>
        <authorList>
            <person name="Kwak M.J."/>
            <person name="Jeong H."/>
            <person name="Madhaiyan M."/>
            <person name="Lee Y."/>
            <person name="Sa T.M."/>
            <person name="Oh T.K."/>
            <person name="Kim J.F."/>
        </authorList>
    </citation>
    <scope>NUCLEOTIDE SEQUENCE [LARGE SCALE GENOMIC DNA]</scope>
    <source>
        <strain evidence="2 3">CBMB20</strain>
    </source>
</reference>
<name>A0A089Q7F9_9HYPH</name>
<protein>
    <submittedName>
        <fullName evidence="2">Protein of unassigned function</fullName>
    </submittedName>
</protein>
<organism evidence="2 3">
    <name type="scientific">Methylobacterium oryzae CBMB20</name>
    <dbReference type="NCBI Taxonomy" id="693986"/>
    <lineage>
        <taxon>Bacteria</taxon>
        <taxon>Pseudomonadati</taxon>
        <taxon>Pseudomonadota</taxon>
        <taxon>Alphaproteobacteria</taxon>
        <taxon>Hyphomicrobiales</taxon>
        <taxon>Methylobacteriaceae</taxon>
        <taxon>Methylobacterium</taxon>
    </lineage>
</organism>
<accession>A0A089Q7F9</accession>